<dbReference type="Gene3D" id="3.40.50.1820">
    <property type="entry name" value="alpha/beta hydrolase"/>
    <property type="match status" value="1"/>
</dbReference>
<dbReference type="Proteomes" id="UP001597237">
    <property type="component" value="Unassembled WGS sequence"/>
</dbReference>
<evidence type="ECO:0000313" key="3">
    <source>
        <dbReference type="Proteomes" id="UP001597237"/>
    </source>
</evidence>
<accession>A0ABW4N392</accession>
<dbReference type="SUPFAM" id="SSF53474">
    <property type="entry name" value="alpha/beta-Hydrolases"/>
    <property type="match status" value="1"/>
</dbReference>
<feature type="domain" description="AB hydrolase-1" evidence="1">
    <location>
        <begin position="32"/>
        <end position="144"/>
    </location>
</feature>
<dbReference type="EMBL" id="JBHUEY010000001">
    <property type="protein sequence ID" value="MFD1784406.1"/>
    <property type="molecule type" value="Genomic_DNA"/>
</dbReference>
<evidence type="ECO:0000313" key="2">
    <source>
        <dbReference type="EMBL" id="MFD1784406.1"/>
    </source>
</evidence>
<name>A0ABW4N392_9CAUL</name>
<sequence length="280" mass="30559">MADTAPVRWPEGYFTVRDGTRLHYVHAGEGVPVILIHGARGSAIGNWFSNGIAPRLAQTNKVYALDMRGHGLSEGSRHGHLHMAHDVLEFMDQMGIGKAHVAGYSMGGGVMLQMLARAPERFLTACFQGSGVSETAAWKDKVPPDVEGQDPDQAKAEALVQARRAAKGEEVGNHFEKMRESVAKVVGEKGAKAMEEMAGRFQAQLLGVDLTKIQFPVMAINGEYDRPNARTHRLSREVKDFTNVVLPGKGHLTAMMAGFIPQLYIDSYAEFVARHNPRAG</sequence>
<keyword evidence="3" id="KW-1185">Reference proteome</keyword>
<gene>
    <name evidence="2" type="ORF">ACFSC0_13450</name>
</gene>
<dbReference type="Pfam" id="PF00561">
    <property type="entry name" value="Abhydrolase_1"/>
    <property type="match status" value="1"/>
</dbReference>
<organism evidence="2 3">
    <name type="scientific">Phenylobacterium terrae</name>
    <dbReference type="NCBI Taxonomy" id="2665495"/>
    <lineage>
        <taxon>Bacteria</taxon>
        <taxon>Pseudomonadati</taxon>
        <taxon>Pseudomonadota</taxon>
        <taxon>Alphaproteobacteria</taxon>
        <taxon>Caulobacterales</taxon>
        <taxon>Caulobacteraceae</taxon>
        <taxon>Phenylobacterium</taxon>
    </lineage>
</organism>
<reference evidence="3" key="1">
    <citation type="journal article" date="2019" name="Int. J. Syst. Evol. Microbiol.">
        <title>The Global Catalogue of Microorganisms (GCM) 10K type strain sequencing project: providing services to taxonomists for standard genome sequencing and annotation.</title>
        <authorList>
            <consortium name="The Broad Institute Genomics Platform"/>
            <consortium name="The Broad Institute Genome Sequencing Center for Infectious Disease"/>
            <person name="Wu L."/>
            <person name="Ma J."/>
        </authorList>
    </citation>
    <scope>NUCLEOTIDE SEQUENCE [LARGE SCALE GENOMIC DNA]</scope>
    <source>
        <strain evidence="3">DFY28</strain>
    </source>
</reference>
<protein>
    <submittedName>
        <fullName evidence="2">Alpha/beta fold hydrolase</fullName>
    </submittedName>
</protein>
<dbReference type="InterPro" id="IPR029058">
    <property type="entry name" value="AB_hydrolase_fold"/>
</dbReference>
<proteinExistence type="predicted"/>
<dbReference type="RefSeq" id="WP_377283646.1">
    <property type="nucleotide sequence ID" value="NZ_JBHRSI010000009.1"/>
</dbReference>
<dbReference type="PANTHER" id="PTHR43433">
    <property type="entry name" value="HYDROLASE, ALPHA/BETA FOLD FAMILY PROTEIN"/>
    <property type="match status" value="1"/>
</dbReference>
<evidence type="ECO:0000259" key="1">
    <source>
        <dbReference type="Pfam" id="PF00561"/>
    </source>
</evidence>
<keyword evidence="2" id="KW-0378">Hydrolase</keyword>
<dbReference type="GO" id="GO:0016787">
    <property type="term" value="F:hydrolase activity"/>
    <property type="evidence" value="ECO:0007669"/>
    <property type="project" value="UniProtKB-KW"/>
</dbReference>
<dbReference type="InterPro" id="IPR000073">
    <property type="entry name" value="AB_hydrolase_1"/>
</dbReference>
<dbReference type="InterPro" id="IPR050471">
    <property type="entry name" value="AB_hydrolase"/>
</dbReference>
<comment type="caution">
    <text evidence="2">The sequence shown here is derived from an EMBL/GenBank/DDBJ whole genome shotgun (WGS) entry which is preliminary data.</text>
</comment>
<dbReference type="PANTHER" id="PTHR43433:SF5">
    <property type="entry name" value="AB HYDROLASE-1 DOMAIN-CONTAINING PROTEIN"/>
    <property type="match status" value="1"/>
</dbReference>